<gene>
    <name evidence="1" type="ORF">LCGC14_0472560</name>
</gene>
<reference evidence="1" key="1">
    <citation type="journal article" date="2015" name="Nature">
        <title>Complex archaea that bridge the gap between prokaryotes and eukaryotes.</title>
        <authorList>
            <person name="Spang A."/>
            <person name="Saw J.H."/>
            <person name="Jorgensen S.L."/>
            <person name="Zaremba-Niedzwiedzka K."/>
            <person name="Martijn J."/>
            <person name="Lind A.E."/>
            <person name="van Eijk R."/>
            <person name="Schleper C."/>
            <person name="Guy L."/>
            <person name="Ettema T.J."/>
        </authorList>
    </citation>
    <scope>NUCLEOTIDE SEQUENCE</scope>
</reference>
<comment type="caution">
    <text evidence="1">The sequence shown here is derived from an EMBL/GenBank/DDBJ whole genome shotgun (WGS) entry which is preliminary data.</text>
</comment>
<dbReference type="Gene3D" id="3.30.70.1520">
    <property type="entry name" value="Heterotetrameric sarcosine oxidase"/>
    <property type="match status" value="1"/>
</dbReference>
<sequence length="199" mass="21492">MTKKGLSKMSEAISALNGAVFKEGIAEILGLDPIGMISIRGDLSANYMKKSVKKAVGVAMPDMREISMAGDKGVAWMSPDELLLICPYTDVADALETLEKGFGENHALAVNVSDARAVFRIKGPNTREVLAKLAPVDLSPQAFGPGMIRRTRLAQVPAAFWMENSETAQLVCFRSVAQYVFDLLKTAAQSGSEVSFYRS</sequence>
<protein>
    <recommendedName>
        <fullName evidence="2">Aminomethyltransferase folate-binding domain-containing protein</fullName>
    </recommendedName>
</protein>
<dbReference type="InterPro" id="IPR007375">
    <property type="entry name" value="SoxG"/>
</dbReference>
<dbReference type="Gene3D" id="3.30.1360.120">
    <property type="entry name" value="Probable tRNA modification gtpase trme, domain 1"/>
    <property type="match status" value="1"/>
</dbReference>
<name>A0A0F9VKP0_9ZZZZ</name>
<proteinExistence type="predicted"/>
<dbReference type="EMBL" id="LAZR01000503">
    <property type="protein sequence ID" value="KKN66348.1"/>
    <property type="molecule type" value="Genomic_DNA"/>
</dbReference>
<organism evidence="1">
    <name type="scientific">marine sediment metagenome</name>
    <dbReference type="NCBI Taxonomy" id="412755"/>
    <lineage>
        <taxon>unclassified sequences</taxon>
        <taxon>metagenomes</taxon>
        <taxon>ecological metagenomes</taxon>
    </lineage>
</organism>
<dbReference type="SUPFAM" id="SSF103025">
    <property type="entry name" value="Folate-binding domain"/>
    <property type="match status" value="1"/>
</dbReference>
<dbReference type="AlphaFoldDB" id="A0A0F9VKP0"/>
<dbReference type="InterPro" id="IPR027266">
    <property type="entry name" value="TrmE/GcvT-like"/>
</dbReference>
<evidence type="ECO:0008006" key="2">
    <source>
        <dbReference type="Google" id="ProtNLM"/>
    </source>
</evidence>
<dbReference type="Pfam" id="PF04268">
    <property type="entry name" value="SoxG"/>
    <property type="match status" value="1"/>
</dbReference>
<evidence type="ECO:0000313" key="1">
    <source>
        <dbReference type="EMBL" id="KKN66348.1"/>
    </source>
</evidence>
<accession>A0A0F9VKP0</accession>